<dbReference type="NCBIfam" id="TIGR01509">
    <property type="entry name" value="HAD-SF-IA-v3"/>
    <property type="match status" value="1"/>
</dbReference>
<organism evidence="1 2">
    <name type="scientific">Microlunatus sagamiharensis</name>
    <dbReference type="NCBI Taxonomy" id="546874"/>
    <lineage>
        <taxon>Bacteria</taxon>
        <taxon>Bacillati</taxon>
        <taxon>Actinomycetota</taxon>
        <taxon>Actinomycetes</taxon>
        <taxon>Propionibacteriales</taxon>
        <taxon>Propionibacteriaceae</taxon>
        <taxon>Microlunatus</taxon>
    </lineage>
</organism>
<dbReference type="PRINTS" id="PR00413">
    <property type="entry name" value="HADHALOGNASE"/>
</dbReference>
<dbReference type="Pfam" id="PF00702">
    <property type="entry name" value="Hydrolase"/>
    <property type="match status" value="1"/>
</dbReference>
<dbReference type="InterPro" id="IPR036412">
    <property type="entry name" value="HAD-like_sf"/>
</dbReference>
<dbReference type="STRING" id="546874.SAMN04488544_3814"/>
<keyword evidence="1" id="KW-0378">Hydrolase</keyword>
<keyword evidence="2" id="KW-1185">Reference proteome</keyword>
<reference evidence="2" key="1">
    <citation type="submission" date="2016-10" db="EMBL/GenBank/DDBJ databases">
        <authorList>
            <person name="Varghese N."/>
            <person name="Submissions S."/>
        </authorList>
    </citation>
    <scope>NUCLEOTIDE SEQUENCE [LARGE SCALE GENOMIC DNA]</scope>
    <source>
        <strain evidence="2">DSM 21743</strain>
    </source>
</reference>
<dbReference type="InterPro" id="IPR006439">
    <property type="entry name" value="HAD-SF_hydro_IA"/>
</dbReference>
<dbReference type="GO" id="GO:0016787">
    <property type="term" value="F:hydrolase activity"/>
    <property type="evidence" value="ECO:0007669"/>
    <property type="project" value="UniProtKB-KW"/>
</dbReference>
<dbReference type="SFLD" id="SFLDS00003">
    <property type="entry name" value="Haloacid_Dehalogenase"/>
    <property type="match status" value="1"/>
</dbReference>
<proteinExistence type="predicted"/>
<sequence length="210" mass="22770">MNAPIRAVLFDCDGVLQRPANDWAGEIGRSTGFEGDRLSELLDTISDAEQPILDGSRPFLDVLGEVVRREGLDVDPADLIQVWQHLLVDPAMLDAARDLEAAGVECALGTNQHRERAAYMRAALGYDSIFEPMVISAEIGVAKPDPRFFEVAVERVGLPAEQVLFVDDVLANVEGARSVGLVAEQFAKDAGRPELDRILALHGLAERLAA</sequence>
<dbReference type="EMBL" id="LT629799">
    <property type="protein sequence ID" value="SDV03538.1"/>
    <property type="molecule type" value="Genomic_DNA"/>
</dbReference>
<evidence type="ECO:0000313" key="2">
    <source>
        <dbReference type="Proteomes" id="UP000198825"/>
    </source>
</evidence>
<protein>
    <submittedName>
        <fullName evidence="1">Putative hydrolase of the HAD superfamily</fullName>
    </submittedName>
</protein>
<dbReference type="RefSeq" id="WP_157720093.1">
    <property type="nucleotide sequence ID" value="NZ_LT629799.1"/>
</dbReference>
<name>A0A1H2NE26_9ACTN</name>
<accession>A0A1H2NE26</accession>
<gene>
    <name evidence="1" type="ORF">SAMN04488544_3814</name>
</gene>
<dbReference type="InterPro" id="IPR023214">
    <property type="entry name" value="HAD_sf"/>
</dbReference>
<dbReference type="Gene3D" id="3.40.50.1000">
    <property type="entry name" value="HAD superfamily/HAD-like"/>
    <property type="match status" value="1"/>
</dbReference>
<dbReference type="PANTHER" id="PTHR43611">
    <property type="entry name" value="ALPHA-D-GLUCOSE 1-PHOSPHATE PHOSPHATASE"/>
    <property type="match status" value="1"/>
</dbReference>
<dbReference type="AlphaFoldDB" id="A0A1H2NE26"/>
<dbReference type="SFLD" id="SFLDG01129">
    <property type="entry name" value="C1.5:_HAD__Beta-PGM__Phosphata"/>
    <property type="match status" value="1"/>
</dbReference>
<evidence type="ECO:0000313" key="1">
    <source>
        <dbReference type="EMBL" id="SDV03538.1"/>
    </source>
</evidence>
<dbReference type="Proteomes" id="UP000198825">
    <property type="component" value="Chromosome I"/>
</dbReference>
<dbReference type="PANTHER" id="PTHR43611:SF3">
    <property type="entry name" value="FLAVIN MONONUCLEOTIDE HYDROLASE 1, CHLOROPLATIC"/>
    <property type="match status" value="1"/>
</dbReference>
<dbReference type="SUPFAM" id="SSF56784">
    <property type="entry name" value="HAD-like"/>
    <property type="match status" value="1"/>
</dbReference>
<dbReference type="OrthoDB" id="9797415at2"/>